<keyword evidence="3" id="KW-0804">Transcription</keyword>
<dbReference type="GO" id="GO:0003700">
    <property type="term" value="F:DNA-binding transcription factor activity"/>
    <property type="evidence" value="ECO:0007669"/>
    <property type="project" value="InterPro"/>
</dbReference>
<keyword evidence="1" id="KW-0805">Transcription regulation</keyword>
<accession>T1AZ65</accession>
<evidence type="ECO:0000256" key="1">
    <source>
        <dbReference type="ARBA" id="ARBA00023015"/>
    </source>
</evidence>
<proteinExistence type="predicted"/>
<gene>
    <name evidence="5" type="ORF">B1B_12813</name>
</gene>
<dbReference type="InterPro" id="IPR001845">
    <property type="entry name" value="HTH_ArsR_DNA-bd_dom"/>
</dbReference>
<name>T1AZ65_9ZZZZ</name>
<reference evidence="5" key="1">
    <citation type="submission" date="2013-08" db="EMBL/GenBank/DDBJ databases">
        <authorList>
            <person name="Mendez C."/>
            <person name="Richter M."/>
            <person name="Ferrer M."/>
            <person name="Sanchez J."/>
        </authorList>
    </citation>
    <scope>NUCLEOTIDE SEQUENCE</scope>
</reference>
<dbReference type="SMART" id="SM00418">
    <property type="entry name" value="HTH_ARSR"/>
    <property type="match status" value="1"/>
</dbReference>
<feature type="domain" description="HTH arsR-type" evidence="4">
    <location>
        <begin position="37"/>
        <end position="121"/>
    </location>
</feature>
<organism evidence="5">
    <name type="scientific">mine drainage metagenome</name>
    <dbReference type="NCBI Taxonomy" id="410659"/>
    <lineage>
        <taxon>unclassified sequences</taxon>
        <taxon>metagenomes</taxon>
        <taxon>ecological metagenomes</taxon>
    </lineage>
</organism>
<dbReference type="Gene3D" id="1.10.10.10">
    <property type="entry name" value="Winged helix-like DNA-binding domain superfamily/Winged helix DNA-binding domain"/>
    <property type="match status" value="1"/>
</dbReference>
<evidence type="ECO:0000256" key="3">
    <source>
        <dbReference type="ARBA" id="ARBA00023163"/>
    </source>
</evidence>
<reference evidence="5" key="2">
    <citation type="journal article" date="2014" name="ISME J.">
        <title>Microbial stratification in low pH oxic and suboxic macroscopic growths along an acid mine drainage.</title>
        <authorList>
            <person name="Mendez-Garcia C."/>
            <person name="Mesa V."/>
            <person name="Sprenger R.R."/>
            <person name="Richter M."/>
            <person name="Diez M.S."/>
            <person name="Solano J."/>
            <person name="Bargiela R."/>
            <person name="Golyshina O.V."/>
            <person name="Manteca A."/>
            <person name="Ramos J.L."/>
            <person name="Gallego J.R."/>
            <person name="Llorente I."/>
            <person name="Martins Dos Santos V.A."/>
            <person name="Jensen O.N."/>
            <person name="Pelaez A.I."/>
            <person name="Sanchez J."/>
            <person name="Ferrer M."/>
        </authorList>
    </citation>
    <scope>NUCLEOTIDE SEQUENCE</scope>
</reference>
<dbReference type="PANTHER" id="PTHR33154">
    <property type="entry name" value="TRANSCRIPTIONAL REGULATOR, ARSR FAMILY"/>
    <property type="match status" value="1"/>
</dbReference>
<dbReference type="PRINTS" id="PR00778">
    <property type="entry name" value="HTHARSR"/>
</dbReference>
<evidence type="ECO:0000256" key="2">
    <source>
        <dbReference type="ARBA" id="ARBA00023125"/>
    </source>
</evidence>
<dbReference type="InterPro" id="IPR036390">
    <property type="entry name" value="WH_DNA-bd_sf"/>
</dbReference>
<sequence>MIPATELGALEPRLERLTGEESSCCVTEYRALAEKVSRSERFPATLRRIKALADEKRLLAVLLLRRRGELCACEIQAAIQLGHATVSHHMGILLSAGIVRSRREGKWTYYRLTPAGGRILP</sequence>
<keyword evidence="2" id="KW-0238">DNA-binding</keyword>
<dbReference type="NCBIfam" id="NF033788">
    <property type="entry name" value="HTH_metalloreg"/>
    <property type="match status" value="1"/>
</dbReference>
<dbReference type="CDD" id="cd00090">
    <property type="entry name" value="HTH_ARSR"/>
    <property type="match status" value="1"/>
</dbReference>
<dbReference type="InterPro" id="IPR011991">
    <property type="entry name" value="ArsR-like_HTH"/>
</dbReference>
<dbReference type="PANTHER" id="PTHR33154:SF18">
    <property type="entry name" value="ARSENICAL RESISTANCE OPERON REPRESSOR"/>
    <property type="match status" value="1"/>
</dbReference>
<dbReference type="SUPFAM" id="SSF46785">
    <property type="entry name" value="Winged helix' DNA-binding domain"/>
    <property type="match status" value="1"/>
</dbReference>
<dbReference type="AlphaFoldDB" id="T1AZ65"/>
<comment type="caution">
    <text evidence="5">The sequence shown here is derived from an EMBL/GenBank/DDBJ whole genome shotgun (WGS) entry which is preliminary data.</text>
</comment>
<dbReference type="EMBL" id="AUZY01008420">
    <property type="protein sequence ID" value="EQD45939.1"/>
    <property type="molecule type" value="Genomic_DNA"/>
</dbReference>
<evidence type="ECO:0000259" key="4">
    <source>
        <dbReference type="PROSITE" id="PS50987"/>
    </source>
</evidence>
<protein>
    <submittedName>
        <fullName evidence="5">Bacterial regulatory protein, ArsR domain protein</fullName>
    </submittedName>
</protein>
<dbReference type="InterPro" id="IPR051081">
    <property type="entry name" value="HTH_MetalResp_TranReg"/>
</dbReference>
<evidence type="ECO:0000313" key="5">
    <source>
        <dbReference type="EMBL" id="EQD45939.1"/>
    </source>
</evidence>
<dbReference type="InterPro" id="IPR036388">
    <property type="entry name" value="WH-like_DNA-bd_sf"/>
</dbReference>
<dbReference type="Pfam" id="PF01022">
    <property type="entry name" value="HTH_5"/>
    <property type="match status" value="1"/>
</dbReference>
<dbReference type="PROSITE" id="PS50987">
    <property type="entry name" value="HTH_ARSR_2"/>
    <property type="match status" value="1"/>
</dbReference>
<dbReference type="GO" id="GO:0003677">
    <property type="term" value="F:DNA binding"/>
    <property type="evidence" value="ECO:0007669"/>
    <property type="project" value="UniProtKB-KW"/>
</dbReference>